<keyword evidence="2" id="KW-0413">Isomerase</keyword>
<dbReference type="InterPro" id="IPR013022">
    <property type="entry name" value="Xyl_isomerase-like_TIM-brl"/>
</dbReference>
<dbReference type="Proteomes" id="UP001652432">
    <property type="component" value="Unassembled WGS sequence"/>
</dbReference>
<gene>
    <name evidence="2" type="ORF">OCV77_07465</name>
</gene>
<protein>
    <submittedName>
        <fullName evidence="2">Sugar phosphate isomerase/epimerase</fullName>
    </submittedName>
</protein>
<comment type="caution">
    <text evidence="2">The sequence shown here is derived from an EMBL/GenBank/DDBJ whole genome shotgun (WGS) entry which is preliminary data.</text>
</comment>
<dbReference type="PANTHER" id="PTHR12110:SF41">
    <property type="entry name" value="INOSOSE DEHYDRATASE"/>
    <property type="match status" value="1"/>
</dbReference>
<evidence type="ECO:0000313" key="3">
    <source>
        <dbReference type="Proteomes" id="UP001652432"/>
    </source>
</evidence>
<dbReference type="PANTHER" id="PTHR12110">
    <property type="entry name" value="HYDROXYPYRUVATE ISOMERASE"/>
    <property type="match status" value="1"/>
</dbReference>
<keyword evidence="3" id="KW-1185">Reference proteome</keyword>
<proteinExistence type="predicted"/>
<evidence type="ECO:0000313" key="2">
    <source>
        <dbReference type="EMBL" id="MCU6744333.1"/>
    </source>
</evidence>
<dbReference type="Pfam" id="PF01261">
    <property type="entry name" value="AP_endonuc_2"/>
    <property type="match status" value="1"/>
</dbReference>
<name>A0ABT2T270_9FIRM</name>
<dbReference type="InterPro" id="IPR050312">
    <property type="entry name" value="IolE/XylAMocC-like"/>
</dbReference>
<dbReference type="InterPro" id="IPR036237">
    <property type="entry name" value="Xyl_isomerase-like_sf"/>
</dbReference>
<organism evidence="2 3">
    <name type="scientific">Suilimivivens aceti</name>
    <dbReference type="NCBI Taxonomy" id="2981774"/>
    <lineage>
        <taxon>Bacteria</taxon>
        <taxon>Bacillati</taxon>
        <taxon>Bacillota</taxon>
        <taxon>Clostridia</taxon>
        <taxon>Lachnospirales</taxon>
        <taxon>Lachnospiraceae</taxon>
        <taxon>Suilimivivens</taxon>
    </lineage>
</organism>
<feature type="domain" description="Xylose isomerase-like TIM barrel" evidence="1">
    <location>
        <begin position="28"/>
        <end position="270"/>
    </location>
</feature>
<dbReference type="SUPFAM" id="SSF51658">
    <property type="entry name" value="Xylose isomerase-like"/>
    <property type="match status" value="1"/>
</dbReference>
<accession>A0ABT2T270</accession>
<dbReference type="RefSeq" id="WP_262574366.1">
    <property type="nucleotide sequence ID" value="NZ_JAOQKJ010000005.1"/>
</dbReference>
<dbReference type="EMBL" id="JAOQKJ010000005">
    <property type="protein sequence ID" value="MCU6744333.1"/>
    <property type="molecule type" value="Genomic_DNA"/>
</dbReference>
<reference evidence="2 3" key="1">
    <citation type="journal article" date="2021" name="ISME Commun">
        <title>Automated analysis of genomic sequences facilitates high-throughput and comprehensive description of bacteria.</title>
        <authorList>
            <person name="Hitch T.C.A."/>
        </authorList>
    </citation>
    <scope>NUCLEOTIDE SEQUENCE [LARGE SCALE GENOMIC DNA]</scope>
    <source>
        <strain evidence="2 3">Sanger_18</strain>
    </source>
</reference>
<dbReference type="GO" id="GO:0016853">
    <property type="term" value="F:isomerase activity"/>
    <property type="evidence" value="ECO:0007669"/>
    <property type="project" value="UniProtKB-KW"/>
</dbReference>
<dbReference type="Gene3D" id="3.20.20.150">
    <property type="entry name" value="Divalent-metal-dependent TIM barrel enzymes"/>
    <property type="match status" value="1"/>
</dbReference>
<evidence type="ECO:0000259" key="1">
    <source>
        <dbReference type="Pfam" id="PF01261"/>
    </source>
</evidence>
<sequence length="273" mass="31397">MKIAVFYDHIEEAARQNHIKPVKNIYKNVRSFGIDAVELDYERAVKEEASLFKNLKEADFSVSCMYGFFDFAHGNTVEDGRRMVDFAEKHDIRRIMLIPGFLKKVEFIPFLYQKKLDKMIMALKDICEYAKRRNIMVVLEDFDGKEAPFATAEQLSVFLKRIPDLYCAFDTGNFLYSGEDSLKVLPLFIDRIRHVHCKDRSFTAKEGEEPKETVDGKKMYSCAVGSGCIQMKEILDQIIASGYDGYLSIEHFGSLDQLSDMESSAAYLKNFCL</sequence>